<evidence type="ECO:0000313" key="3">
    <source>
        <dbReference type="Proteomes" id="UP000322981"/>
    </source>
</evidence>
<dbReference type="AlphaFoldDB" id="A0A5M8FKV4"/>
<dbReference type="Pfam" id="PF13649">
    <property type="entry name" value="Methyltransf_25"/>
    <property type="match status" value="1"/>
</dbReference>
<dbReference type="GO" id="GO:0008168">
    <property type="term" value="F:methyltransferase activity"/>
    <property type="evidence" value="ECO:0007669"/>
    <property type="project" value="UniProtKB-KW"/>
</dbReference>
<evidence type="ECO:0000313" key="2">
    <source>
        <dbReference type="EMBL" id="KAA6185528.1"/>
    </source>
</evidence>
<dbReference type="InterPro" id="IPR041698">
    <property type="entry name" value="Methyltransf_25"/>
</dbReference>
<dbReference type="PANTHER" id="PTHR47473">
    <property type="entry name" value="BTA1P"/>
    <property type="match status" value="1"/>
</dbReference>
<name>A0A5M8FKV4_9GAMM</name>
<proteinExistence type="predicted"/>
<dbReference type="CDD" id="cd02440">
    <property type="entry name" value="AdoMet_MTases"/>
    <property type="match status" value="1"/>
</dbReference>
<dbReference type="PANTHER" id="PTHR47473:SF1">
    <property type="entry name" value="METHYLTRANSFERASE DOMAIN-CONTAINING PROTEIN"/>
    <property type="match status" value="1"/>
</dbReference>
<evidence type="ECO:0000259" key="1">
    <source>
        <dbReference type="Pfam" id="PF13649"/>
    </source>
</evidence>
<feature type="domain" description="Methyltransferase" evidence="1">
    <location>
        <begin position="64"/>
        <end position="156"/>
    </location>
</feature>
<gene>
    <name evidence="2" type="ORF">F2Q65_08600</name>
</gene>
<keyword evidence="3" id="KW-1185">Reference proteome</keyword>
<keyword evidence="2" id="KW-0808">Transferase</keyword>
<dbReference type="EMBL" id="VWXX01000009">
    <property type="protein sequence ID" value="KAA6185528.1"/>
    <property type="molecule type" value="Genomic_DNA"/>
</dbReference>
<organism evidence="2 3">
    <name type="scientific">Thiohalocapsa marina</name>
    <dbReference type="NCBI Taxonomy" id="424902"/>
    <lineage>
        <taxon>Bacteria</taxon>
        <taxon>Pseudomonadati</taxon>
        <taxon>Pseudomonadota</taxon>
        <taxon>Gammaproteobacteria</taxon>
        <taxon>Chromatiales</taxon>
        <taxon>Chromatiaceae</taxon>
        <taxon>Thiohalocapsa</taxon>
    </lineage>
</organism>
<dbReference type="RefSeq" id="WP_150092413.1">
    <property type="nucleotide sequence ID" value="NZ_JBFUOH010000097.1"/>
</dbReference>
<keyword evidence="2" id="KW-0489">Methyltransferase</keyword>
<protein>
    <submittedName>
        <fullName evidence="2">Methyltransferase domain-containing protein</fullName>
    </submittedName>
</protein>
<dbReference type="SUPFAM" id="SSF53335">
    <property type="entry name" value="S-adenosyl-L-methionine-dependent methyltransferases"/>
    <property type="match status" value="1"/>
</dbReference>
<dbReference type="Gene3D" id="3.40.50.150">
    <property type="entry name" value="Vaccinia Virus protein VP39"/>
    <property type="match status" value="1"/>
</dbReference>
<dbReference type="Proteomes" id="UP000322981">
    <property type="component" value="Unassembled WGS sequence"/>
</dbReference>
<dbReference type="OrthoDB" id="9791837at2"/>
<dbReference type="InterPro" id="IPR029063">
    <property type="entry name" value="SAM-dependent_MTases_sf"/>
</dbReference>
<comment type="caution">
    <text evidence="2">The sequence shown here is derived from an EMBL/GenBank/DDBJ whole genome shotgun (WGS) entry which is preliminary data.</text>
</comment>
<accession>A0A5M8FKV4</accession>
<dbReference type="GO" id="GO:0032259">
    <property type="term" value="P:methylation"/>
    <property type="evidence" value="ECO:0007669"/>
    <property type="project" value="UniProtKB-KW"/>
</dbReference>
<reference evidence="2 3" key="1">
    <citation type="submission" date="2019-09" db="EMBL/GenBank/DDBJ databases">
        <title>Whole-genome sequence of the purple sulfur bacterium Thiohalocapsa marina DSM 19078.</title>
        <authorList>
            <person name="Kyndt J.A."/>
            <person name="Meyer T.E."/>
        </authorList>
    </citation>
    <scope>NUCLEOTIDE SEQUENCE [LARGE SCALE GENOMIC DNA]</scope>
    <source>
        <strain evidence="2 3">DSM 19078</strain>
    </source>
</reference>
<sequence length="238" mass="27033">MRAGDARVMLQLLRGQPRRGSLAERLQAFYGPQAEHYDAFRERLLRGRADLMSRLDPAPGANLVELGAGTGRNLEYLGQRRATLGMVDLVDLCPALLEQARQRTHGMRNVRVIEADAARYRPHALVDAVYCSYSLSMMPEWQRTLENALDMLRPGGRLGVVDFYVSSADPPPGLVRHGPFTRWFWPRWFAHDGVHPSPAPLRLLRTLLPHHELTEHGAPLPYLPWLRAPYYVFVGRKP</sequence>